<evidence type="ECO:0000256" key="3">
    <source>
        <dbReference type="ARBA" id="ARBA00009587"/>
    </source>
</evidence>
<dbReference type="InterPro" id="IPR014292">
    <property type="entry name" value="Acyl_transf_WS/DGAT"/>
</dbReference>
<evidence type="ECO:0000256" key="6">
    <source>
        <dbReference type="ARBA" id="ARBA00022679"/>
    </source>
</evidence>
<evidence type="ECO:0000256" key="7">
    <source>
        <dbReference type="ARBA" id="ARBA00022798"/>
    </source>
</evidence>
<keyword evidence="7 11" id="KW-0319">Glycerol metabolism</keyword>
<proteinExistence type="inferred from homology"/>
<accession>A4ZHT1</accession>
<dbReference type="AlphaFoldDB" id="A4ZHT1"/>
<dbReference type="InterPro" id="IPR045034">
    <property type="entry name" value="O-acyltransferase_WSD1-like"/>
</dbReference>
<evidence type="ECO:0000256" key="1">
    <source>
        <dbReference type="ARBA" id="ARBA00004771"/>
    </source>
</evidence>
<reference evidence="14" key="1">
    <citation type="journal article" date="2006" name="Nucleic Acids Res.">
        <title>ICDS database: interrupted CoDing sequences in prokaryotic genomes.</title>
        <authorList>
            <person name="Perrodou E."/>
            <person name="Deshayes C."/>
            <person name="Muller J."/>
            <person name="Schaeffer C."/>
            <person name="Van Dorsselaer A."/>
            <person name="Ripp R."/>
            <person name="Poch O."/>
            <person name="Reyrat J.M."/>
            <person name="Lecompte O."/>
        </authorList>
    </citation>
    <scope>NUCLEOTIDE SEQUENCE</scope>
    <source>
        <strain evidence="14">MC2 155</strain>
    </source>
</reference>
<gene>
    <name evidence="14" type="ORF">MSMEG3952</name>
</gene>
<organism evidence="14">
    <name type="scientific">Mycolicibacterium smegmatis (strain ATCC 700084 / mc(2)155)</name>
    <name type="common">Mycobacterium smegmatis</name>
    <dbReference type="NCBI Taxonomy" id="246196"/>
    <lineage>
        <taxon>Bacteria</taxon>
        <taxon>Bacillati</taxon>
        <taxon>Actinomycetota</taxon>
        <taxon>Actinomycetes</taxon>
        <taxon>Mycobacteriales</taxon>
        <taxon>Mycobacteriaceae</taxon>
        <taxon>Mycolicibacterium</taxon>
    </lineage>
</organism>
<dbReference type="Pfam" id="PF06974">
    <property type="entry name" value="WS_DGAT_C"/>
    <property type="match status" value="1"/>
</dbReference>
<evidence type="ECO:0000256" key="5">
    <source>
        <dbReference type="ARBA" id="ARBA00022516"/>
    </source>
</evidence>
<evidence type="ECO:0000256" key="2">
    <source>
        <dbReference type="ARBA" id="ARBA00005189"/>
    </source>
</evidence>
<evidence type="ECO:0000259" key="12">
    <source>
        <dbReference type="Pfam" id="PF03007"/>
    </source>
</evidence>
<dbReference type="GO" id="GO:0005886">
    <property type="term" value="C:plasma membrane"/>
    <property type="evidence" value="ECO:0007669"/>
    <property type="project" value="TreeGrafter"/>
</dbReference>
<dbReference type="GO" id="GO:0051701">
    <property type="term" value="P:biological process involved in interaction with host"/>
    <property type="evidence" value="ECO:0007669"/>
    <property type="project" value="TreeGrafter"/>
</dbReference>
<evidence type="ECO:0000256" key="11">
    <source>
        <dbReference type="RuleBase" id="RU361241"/>
    </source>
</evidence>
<feature type="domain" description="O-acyltransferase WSD1-like N-terminal" evidence="12">
    <location>
        <begin position="21"/>
        <end position="277"/>
    </location>
</feature>
<dbReference type="GO" id="GO:0004144">
    <property type="term" value="F:diacylglycerol O-acyltransferase activity"/>
    <property type="evidence" value="ECO:0007669"/>
    <property type="project" value="UniProtKB-EC"/>
</dbReference>
<dbReference type="GO" id="GO:0006071">
    <property type="term" value="P:glycerol metabolic process"/>
    <property type="evidence" value="ECO:0007669"/>
    <property type="project" value="UniProtKB-KW"/>
</dbReference>
<evidence type="ECO:0000256" key="9">
    <source>
        <dbReference type="ARBA" id="ARBA00023315"/>
    </source>
</evidence>
<dbReference type="PATRIC" id="fig|246196.56.peg.3949"/>
<dbReference type="UniPathway" id="UPA00282"/>
<dbReference type="GO" id="GO:0019432">
    <property type="term" value="P:triglyceride biosynthetic process"/>
    <property type="evidence" value="ECO:0007669"/>
    <property type="project" value="UniProtKB-UniPathway"/>
</dbReference>
<keyword evidence="9 11" id="KW-0012">Acyltransferase</keyword>
<comment type="catalytic activity">
    <reaction evidence="10 11">
        <text>an acyl-CoA + a 1,2-diacyl-sn-glycerol = a triacyl-sn-glycerol + CoA</text>
        <dbReference type="Rhea" id="RHEA:10868"/>
        <dbReference type="ChEBI" id="CHEBI:17815"/>
        <dbReference type="ChEBI" id="CHEBI:57287"/>
        <dbReference type="ChEBI" id="CHEBI:58342"/>
        <dbReference type="ChEBI" id="CHEBI:64615"/>
        <dbReference type="EC" id="2.3.1.20"/>
    </reaction>
</comment>
<keyword evidence="5 11" id="KW-0444">Lipid biosynthesis</keyword>
<comment type="pathway">
    <text evidence="2">Lipid metabolism.</text>
</comment>
<feature type="domain" description="O-acyltransferase WSD1 C-terminal" evidence="13">
    <location>
        <begin position="320"/>
        <end position="463"/>
    </location>
</feature>
<dbReference type="InterPro" id="IPR009721">
    <property type="entry name" value="O-acyltransferase_WSD1_C"/>
</dbReference>
<protein>
    <recommendedName>
        <fullName evidence="4 11">Diacylglycerol O-acyltransferase</fullName>
        <ecNumber evidence="4 11">2.3.1.20</ecNumber>
    </recommendedName>
</protein>
<dbReference type="PANTHER" id="PTHR31650">
    <property type="entry name" value="O-ACYLTRANSFERASE (WSD1-LIKE) FAMILY PROTEIN"/>
    <property type="match status" value="1"/>
</dbReference>
<evidence type="ECO:0000256" key="8">
    <source>
        <dbReference type="ARBA" id="ARBA00023098"/>
    </source>
</evidence>
<comment type="similarity">
    <text evidence="3 11">Belongs to the long-chain O-acyltransferase family.</text>
</comment>
<dbReference type="NCBIfam" id="TIGR02946">
    <property type="entry name" value="acyl_WS_DGAT"/>
    <property type="match status" value="1"/>
</dbReference>
<dbReference type="PANTHER" id="PTHR31650:SF1">
    <property type="entry name" value="WAX ESTER SYNTHASE_DIACYLGLYCEROL ACYLTRANSFERASE 4-RELATED"/>
    <property type="match status" value="1"/>
</dbReference>
<keyword evidence="6 11" id="KW-0808">Transferase</keyword>
<dbReference type="Pfam" id="PF03007">
    <property type="entry name" value="WS_DGAT_cat"/>
    <property type="match status" value="1"/>
</dbReference>
<dbReference type="KEGG" id="msg:MSMEI_3856"/>
<evidence type="ECO:0000313" key="14">
    <source>
        <dbReference type="EMBL" id="ABJ96321.1"/>
    </source>
</evidence>
<name>A4ZHT1_MYCS2</name>
<dbReference type="Gene3D" id="3.30.559.10">
    <property type="entry name" value="Chloramphenicol acetyltransferase-like domain"/>
    <property type="match status" value="1"/>
</dbReference>
<sequence>MGLLPLSARWNGAHIHKMDRLSALDVAFLEAEDADRNVSLVIGVLAILEGSPPTDHVLLGSVYNRLMSIPRFTQIVERQPLDLAAPQWVEAHDFSVAHHVRRTAVPQPGDDTALFGVVADIMERRLDRSRPLWECWIIEGLPSDRWAILMKIHHCIADGIAAAQLLSYLSDEGTVDSFSSDIDGAKPTAPQKNRRFELTLNPVRLIRSAVDATASVGSEVIRVAEGALQIASGLLDSHPLPLRGPVTDLRRYASTQVSLADVGRICHAYDVTINDVALAAITDSFRAAMIRRGERPGARSLRTLVPVSVRSNDAAAQVDNRVSLMLPCLPVDIHDPVEQLLTVHRRMENAKRTGQRQAGSVFVSAVNSLPFGITTLLVRAAVRMPQQSVVTLATNVPGPRQHLKLLGHRVVRVVPIPPIALGLRTGVAILSYADDLVFGITADFDAIPDVEVLADDIQRAVARLARTAELPTRRAPDGTLTVVTTPR</sequence>
<evidence type="ECO:0000256" key="4">
    <source>
        <dbReference type="ARBA" id="ARBA00013244"/>
    </source>
</evidence>
<dbReference type="GO" id="GO:0071731">
    <property type="term" value="P:response to nitric oxide"/>
    <property type="evidence" value="ECO:0007669"/>
    <property type="project" value="TreeGrafter"/>
</dbReference>
<dbReference type="SUPFAM" id="SSF52777">
    <property type="entry name" value="CoA-dependent acyltransferases"/>
    <property type="match status" value="1"/>
</dbReference>
<keyword evidence="8 11" id="KW-0443">Lipid metabolism</keyword>
<dbReference type="GO" id="GO:0001666">
    <property type="term" value="P:response to hypoxia"/>
    <property type="evidence" value="ECO:0007669"/>
    <property type="project" value="TreeGrafter"/>
</dbReference>
<evidence type="ECO:0000259" key="13">
    <source>
        <dbReference type="Pfam" id="PF06974"/>
    </source>
</evidence>
<dbReference type="InterPro" id="IPR004255">
    <property type="entry name" value="O-acyltransferase_WSD1_N"/>
</dbReference>
<comment type="pathway">
    <text evidence="1 11">Glycerolipid metabolism; triacylglycerol biosynthesis.</text>
</comment>
<dbReference type="InterPro" id="IPR023213">
    <property type="entry name" value="CAT-like_dom_sf"/>
</dbReference>
<evidence type="ECO:0000256" key="10">
    <source>
        <dbReference type="ARBA" id="ARBA00048109"/>
    </source>
</evidence>
<reference evidence="14" key="2">
    <citation type="journal article" date="2007" name="Genome Biol.">
        <title>Interrupted coding sequences in Mycobacterium smegmatis: authentic mutations or sequencing errors?</title>
        <authorList>
            <person name="Deshayes C."/>
            <person name="Perrodou E."/>
            <person name="Gallien S."/>
            <person name="Euphrasie D."/>
            <person name="Schaeffer C."/>
            <person name="Van-Dorsselaer A."/>
            <person name="Poch O."/>
            <person name="Lecompte O."/>
            <person name="Reyrat J.M."/>
        </authorList>
    </citation>
    <scope>NUCLEOTIDE SEQUENCE</scope>
    <source>
        <strain evidence="14">MC2 155</strain>
    </source>
</reference>
<dbReference type="EMBL" id="DQ866860">
    <property type="protein sequence ID" value="ABJ96321.1"/>
    <property type="molecule type" value="Genomic_DNA"/>
</dbReference>
<dbReference type="EC" id="2.3.1.20" evidence="4 11"/>